<keyword evidence="1" id="KW-1185">Reference proteome</keyword>
<accession>A0AAJ7RYP0</accession>
<dbReference type="Proteomes" id="UP000694925">
    <property type="component" value="Unplaced"/>
</dbReference>
<evidence type="ECO:0000313" key="2">
    <source>
        <dbReference type="RefSeq" id="XP_026668218.1"/>
    </source>
</evidence>
<proteinExistence type="predicted"/>
<dbReference type="PANTHER" id="PTHR33053:SF24">
    <property type="entry name" value="TRANSPOSASE DOMAIN-CONTAINING PROTEIN"/>
    <property type="match status" value="1"/>
</dbReference>
<evidence type="ECO:0000313" key="1">
    <source>
        <dbReference type="Proteomes" id="UP000694925"/>
    </source>
</evidence>
<dbReference type="AlphaFoldDB" id="A0AAJ7RYP0"/>
<dbReference type="PANTHER" id="PTHR33053">
    <property type="entry name" value="PROTEIN, PUTATIVE-RELATED"/>
    <property type="match status" value="1"/>
</dbReference>
<name>A0AAJ7RYP0_9HYME</name>
<gene>
    <name evidence="2" type="primary">LOC113464164</name>
</gene>
<protein>
    <submittedName>
        <fullName evidence="2">LOW QUALITY PROTEIN: uncharacterized protein LOC113464164</fullName>
    </submittedName>
</protein>
<dbReference type="GeneID" id="113464164"/>
<organism evidence="1 2">
    <name type="scientific">Ceratina calcarata</name>
    <dbReference type="NCBI Taxonomy" id="156304"/>
    <lineage>
        <taxon>Eukaryota</taxon>
        <taxon>Metazoa</taxon>
        <taxon>Ecdysozoa</taxon>
        <taxon>Arthropoda</taxon>
        <taxon>Hexapoda</taxon>
        <taxon>Insecta</taxon>
        <taxon>Pterygota</taxon>
        <taxon>Neoptera</taxon>
        <taxon>Endopterygota</taxon>
        <taxon>Hymenoptera</taxon>
        <taxon>Apocrita</taxon>
        <taxon>Aculeata</taxon>
        <taxon>Apoidea</taxon>
        <taxon>Anthophila</taxon>
        <taxon>Apidae</taxon>
        <taxon>Ceratina</taxon>
        <taxon>Zadontomerus</taxon>
    </lineage>
</organism>
<dbReference type="KEGG" id="ccal:113464164"/>
<dbReference type="RefSeq" id="XP_026668218.1">
    <property type="nucleotide sequence ID" value="XM_026812417.1"/>
</dbReference>
<reference evidence="2" key="1">
    <citation type="submission" date="2025-08" db="UniProtKB">
        <authorList>
            <consortium name="RefSeq"/>
        </authorList>
    </citation>
    <scope>IDENTIFICATION</scope>
    <source>
        <tissue evidence="2">Whole body</tissue>
    </source>
</reference>
<sequence length="345" mass="38798">MAPSGHNTPRGSIVTSVVAPGEYIHFDLRSQILKELLNSCYMTSDLSDLQLDIHTDRCALDKSGCIHVWPIQCRIANLPNSKPIVVSVYKGKQKPSDSNIFFKKLITDIGCLISSGGITFNSSTVPITVRNFIADAPARAFVLNHAGHESFKPCSKCTIRSVKADGRTAFTGVDHSLRTDDEYVRCADEQHHKGVSPLSLIPMGLVSQVPFEYMHIVCRGDMKKLFSAWVHGKYTRSTKLSRRQIELMSSRMHILCKYCPSDFARRPRPIQVYLKYKATEFRQFLLYTGPVVTFGVLNEEVHYQVAILRSLSEDLLFAANNYMGQLLILIIFMNSCISPMMLDVL</sequence>
<feature type="non-terminal residue" evidence="2">
    <location>
        <position position="345"/>
    </location>
</feature>